<organism evidence="3 4">
    <name type="scientific">Linum trigynum</name>
    <dbReference type="NCBI Taxonomy" id="586398"/>
    <lineage>
        <taxon>Eukaryota</taxon>
        <taxon>Viridiplantae</taxon>
        <taxon>Streptophyta</taxon>
        <taxon>Embryophyta</taxon>
        <taxon>Tracheophyta</taxon>
        <taxon>Spermatophyta</taxon>
        <taxon>Magnoliopsida</taxon>
        <taxon>eudicotyledons</taxon>
        <taxon>Gunneridae</taxon>
        <taxon>Pentapetalae</taxon>
        <taxon>rosids</taxon>
        <taxon>fabids</taxon>
        <taxon>Malpighiales</taxon>
        <taxon>Linaceae</taxon>
        <taxon>Linum</taxon>
    </lineage>
</organism>
<evidence type="ECO:0000256" key="1">
    <source>
        <dbReference type="SAM" id="MobiDB-lite"/>
    </source>
</evidence>
<evidence type="ECO:0000313" key="3">
    <source>
        <dbReference type="EMBL" id="CAL1366204.1"/>
    </source>
</evidence>
<dbReference type="InterPro" id="IPR018253">
    <property type="entry name" value="DnaJ_domain_CS"/>
</dbReference>
<dbReference type="InterPro" id="IPR001623">
    <property type="entry name" value="DnaJ_domain"/>
</dbReference>
<proteinExistence type="predicted"/>
<dbReference type="SUPFAM" id="SSF46565">
    <property type="entry name" value="Chaperone J-domain"/>
    <property type="match status" value="1"/>
</dbReference>
<dbReference type="SMART" id="SM00271">
    <property type="entry name" value="DnaJ"/>
    <property type="match status" value="1"/>
</dbReference>
<dbReference type="AlphaFoldDB" id="A0AAV2D355"/>
<dbReference type="CDD" id="cd06257">
    <property type="entry name" value="DnaJ"/>
    <property type="match status" value="1"/>
</dbReference>
<dbReference type="PANTHER" id="PTHR45098:SF1">
    <property type="entry name" value="DNAJ DOMAIN CONTAINING PROTEIN, EXPRESSED"/>
    <property type="match status" value="1"/>
</dbReference>
<dbReference type="EMBL" id="OZ034815">
    <property type="protein sequence ID" value="CAL1366204.1"/>
    <property type="molecule type" value="Genomic_DNA"/>
</dbReference>
<accession>A0AAV2D355</accession>
<dbReference type="PRINTS" id="PR00625">
    <property type="entry name" value="JDOMAIN"/>
</dbReference>
<evidence type="ECO:0000313" key="4">
    <source>
        <dbReference type="Proteomes" id="UP001497516"/>
    </source>
</evidence>
<dbReference type="Gene3D" id="1.10.287.110">
    <property type="entry name" value="DnaJ domain"/>
    <property type="match status" value="1"/>
</dbReference>
<feature type="compositionally biased region" description="Basic residues" evidence="1">
    <location>
        <begin position="87"/>
        <end position="100"/>
    </location>
</feature>
<reference evidence="3 4" key="1">
    <citation type="submission" date="2024-04" db="EMBL/GenBank/DDBJ databases">
        <authorList>
            <person name="Fracassetti M."/>
        </authorList>
    </citation>
    <scope>NUCLEOTIDE SEQUENCE [LARGE SCALE GENOMIC DNA]</scope>
</reference>
<evidence type="ECO:0000259" key="2">
    <source>
        <dbReference type="PROSITE" id="PS50076"/>
    </source>
</evidence>
<dbReference type="Pfam" id="PF00226">
    <property type="entry name" value="DnaJ"/>
    <property type="match status" value="1"/>
</dbReference>
<dbReference type="InterPro" id="IPR036869">
    <property type="entry name" value="J_dom_sf"/>
</dbReference>
<feature type="compositionally biased region" description="Low complexity" evidence="1">
    <location>
        <begin position="101"/>
        <end position="110"/>
    </location>
</feature>
<protein>
    <recommendedName>
        <fullName evidence="2">J domain-containing protein</fullName>
    </recommendedName>
</protein>
<dbReference type="PROSITE" id="PS00636">
    <property type="entry name" value="DNAJ_1"/>
    <property type="match status" value="1"/>
</dbReference>
<name>A0AAV2D355_9ROSI</name>
<sequence length="171" mass="19966">MMNVLEADADHYAALGLPSEEEGLKLSEKEIHRAYKRKAFELHPDKNPGDEEANRKFQKLQSSYEVLKDDKRRKLYDDRLRVKILKRRQQQQQERRRRASSRAGHVAAAAAAEVEVDDESIERLAREYVQRKKQDMDGGKKKKTTVDEEGQRRLQEIRELIIKQKIAAAAR</sequence>
<feature type="domain" description="J" evidence="2">
    <location>
        <begin position="10"/>
        <end position="80"/>
    </location>
</feature>
<dbReference type="PROSITE" id="PS50076">
    <property type="entry name" value="DNAJ_2"/>
    <property type="match status" value="1"/>
</dbReference>
<dbReference type="PANTHER" id="PTHR45098">
    <property type="entry name" value="DNAJ DOMAIN CONTAINING PROTEIN, EXPRESSED"/>
    <property type="match status" value="1"/>
</dbReference>
<feature type="region of interest" description="Disordered" evidence="1">
    <location>
        <begin position="87"/>
        <end position="110"/>
    </location>
</feature>
<feature type="region of interest" description="Disordered" evidence="1">
    <location>
        <begin position="130"/>
        <end position="150"/>
    </location>
</feature>
<keyword evidence="4" id="KW-1185">Reference proteome</keyword>
<gene>
    <name evidence="3" type="ORF">LTRI10_LOCUS10529</name>
</gene>
<dbReference type="Proteomes" id="UP001497516">
    <property type="component" value="Chromosome 2"/>
</dbReference>